<keyword evidence="2" id="KW-1185">Reference proteome</keyword>
<name>T0RVB4_SAPDV</name>
<dbReference type="EMBL" id="JH767155">
    <property type="protein sequence ID" value="EQC34362.1"/>
    <property type="molecule type" value="Genomic_DNA"/>
</dbReference>
<dbReference type="InterPro" id="IPR025533">
    <property type="entry name" value="DUF4419"/>
</dbReference>
<dbReference type="PANTHER" id="PTHR31252:SF11">
    <property type="entry name" value="DUF4419 DOMAIN-CONTAINING PROTEIN"/>
    <property type="match status" value="1"/>
</dbReference>
<dbReference type="OMA" id="NASSHIM"/>
<dbReference type="GeneID" id="19948860"/>
<gene>
    <name evidence="1" type="ORF">SDRG_08133</name>
</gene>
<evidence type="ECO:0000313" key="1">
    <source>
        <dbReference type="EMBL" id="EQC34362.1"/>
    </source>
</evidence>
<dbReference type="OrthoDB" id="65540at2759"/>
<reference evidence="1 2" key="1">
    <citation type="submission" date="2012-04" db="EMBL/GenBank/DDBJ databases">
        <title>The Genome Sequence of Saprolegnia declina VS20.</title>
        <authorList>
            <consortium name="The Broad Institute Genome Sequencing Platform"/>
            <person name="Russ C."/>
            <person name="Nusbaum C."/>
            <person name="Tyler B."/>
            <person name="van West P."/>
            <person name="Dieguez-Uribeondo J."/>
            <person name="de Bruijn I."/>
            <person name="Tripathy S."/>
            <person name="Jiang R."/>
            <person name="Young S.K."/>
            <person name="Zeng Q."/>
            <person name="Gargeya S."/>
            <person name="Fitzgerald M."/>
            <person name="Haas B."/>
            <person name="Abouelleil A."/>
            <person name="Alvarado L."/>
            <person name="Arachchi H.M."/>
            <person name="Berlin A."/>
            <person name="Chapman S.B."/>
            <person name="Goldberg J."/>
            <person name="Griggs A."/>
            <person name="Gujja S."/>
            <person name="Hansen M."/>
            <person name="Howarth C."/>
            <person name="Imamovic A."/>
            <person name="Larimer J."/>
            <person name="McCowen C."/>
            <person name="Montmayeur A."/>
            <person name="Murphy C."/>
            <person name="Neiman D."/>
            <person name="Pearson M."/>
            <person name="Priest M."/>
            <person name="Roberts A."/>
            <person name="Saif S."/>
            <person name="Shea T."/>
            <person name="Sisk P."/>
            <person name="Sykes S."/>
            <person name="Wortman J."/>
            <person name="Nusbaum C."/>
            <person name="Birren B."/>
        </authorList>
    </citation>
    <scope>NUCLEOTIDE SEQUENCE [LARGE SCALE GENOMIC DNA]</scope>
    <source>
        <strain evidence="1 2">VS20</strain>
    </source>
</reference>
<dbReference type="VEuPathDB" id="FungiDB:SDRG_08133"/>
<dbReference type="eggNOG" id="ENOG502RPX4">
    <property type="taxonomic scope" value="Eukaryota"/>
</dbReference>
<dbReference type="Proteomes" id="UP000030762">
    <property type="component" value="Unassembled WGS sequence"/>
</dbReference>
<dbReference type="STRING" id="1156394.T0RVB4"/>
<dbReference type="PANTHER" id="PTHR31252">
    <property type="entry name" value="DUF4419 DOMAIN-CONTAINING PROTEIN"/>
    <property type="match status" value="1"/>
</dbReference>
<dbReference type="InParanoid" id="T0RVB4"/>
<dbReference type="Pfam" id="PF14388">
    <property type="entry name" value="DUF4419"/>
    <property type="match status" value="1"/>
</dbReference>
<sequence length="373" mass="41176">MVTFAVSSVKRNVCKEAPTDGQPVTTLKEFAKEGCKDIVQATNLGPVVASKSGFVRGVIEAYNNHHDLVLRPDDIWLAISIQFGLYVDGNAEELRSSLVKHESKKELTVTTAGSLYSVDFGALSRQMVDKMDEHLVDPSLKHWVLPSFSTTTDHDVIVGSVVLMATMKKYFGFKICLGCGLPHVTLLGTVDDWQDIRRRLDKLSAYGKRMQQWTTMLAPILDQFVAAAQGQADVAFWDRICSHKGGGSGPSYLNGWISVFCVFNDKGQWQGDKMTDRVLQRKPDAEMHTGGIPYHYVDVTYDFPLVDMQDIPPGYLTVDVTIDDNGTEYKALMFAGHMAYSIGDNKASIAPSLSWAIALKNGEPAPEETNPFA</sequence>
<organism evidence="1 2">
    <name type="scientific">Saprolegnia diclina (strain VS20)</name>
    <dbReference type="NCBI Taxonomy" id="1156394"/>
    <lineage>
        <taxon>Eukaryota</taxon>
        <taxon>Sar</taxon>
        <taxon>Stramenopiles</taxon>
        <taxon>Oomycota</taxon>
        <taxon>Saprolegniomycetes</taxon>
        <taxon>Saprolegniales</taxon>
        <taxon>Saprolegniaceae</taxon>
        <taxon>Saprolegnia</taxon>
    </lineage>
</organism>
<dbReference type="AlphaFoldDB" id="T0RVB4"/>
<accession>T0RVB4</accession>
<proteinExistence type="predicted"/>
<protein>
    <submittedName>
        <fullName evidence="1">Uncharacterized protein</fullName>
    </submittedName>
</protein>
<evidence type="ECO:0000313" key="2">
    <source>
        <dbReference type="Proteomes" id="UP000030762"/>
    </source>
</evidence>
<dbReference type="RefSeq" id="XP_008612224.1">
    <property type="nucleotide sequence ID" value="XM_008614002.1"/>
</dbReference>